<keyword evidence="2" id="KW-1185">Reference proteome</keyword>
<dbReference type="RefSeq" id="WP_380805227.1">
    <property type="nucleotide sequence ID" value="NZ_JBHUIV010000025.1"/>
</dbReference>
<evidence type="ECO:0000313" key="1">
    <source>
        <dbReference type="EMBL" id="MFD2203187.1"/>
    </source>
</evidence>
<dbReference type="Proteomes" id="UP001597414">
    <property type="component" value="Unassembled WGS sequence"/>
</dbReference>
<evidence type="ECO:0008006" key="3">
    <source>
        <dbReference type="Google" id="ProtNLM"/>
    </source>
</evidence>
<protein>
    <recommendedName>
        <fullName evidence="3">DUF1574 domain-containing protein</fullName>
    </recommendedName>
</protein>
<evidence type="ECO:0000313" key="2">
    <source>
        <dbReference type="Proteomes" id="UP001597414"/>
    </source>
</evidence>
<sequence length="306" mass="35387">MNRFILKTTWFSFLTIFSLLVIFLLENGTADPFYQRLITGKKRNLILGTSTSAQGLVPSVLNEKLGLIGEDEIFNFSFTVIHSPYGKVYKKRILEKLDSNCLNCIFILTIDPWSLVSEKIDPENEDLFVENGLFLNSIESVNGVIFNLDYLFFHYINSYYEILLRYFTNNSMILHKDGWLEIQGIKEKNYEKVLKSKLAQYSNYLNTKSFSETRFLSLKSLIDELSMKGDVYLVRLPSDPAILEIDEKMIPDFERKMEQLSLQFNVPFLNLSSMASDFEYTDGNHLTSGSAKDVTKLISDWIIKNQ</sequence>
<reference evidence="2" key="1">
    <citation type="journal article" date="2019" name="Int. J. Syst. Evol. Microbiol.">
        <title>The Global Catalogue of Microorganisms (GCM) 10K type strain sequencing project: providing services to taxonomists for standard genome sequencing and annotation.</title>
        <authorList>
            <consortium name="The Broad Institute Genomics Platform"/>
            <consortium name="The Broad Institute Genome Sequencing Center for Infectious Disease"/>
            <person name="Wu L."/>
            <person name="Ma J."/>
        </authorList>
    </citation>
    <scope>NUCLEOTIDE SEQUENCE [LARGE SCALE GENOMIC DNA]</scope>
    <source>
        <strain evidence="2">KCTC 19812</strain>
    </source>
</reference>
<organism evidence="1 2">
    <name type="scientific">Shivajiella indica</name>
    <dbReference type="NCBI Taxonomy" id="872115"/>
    <lineage>
        <taxon>Bacteria</taxon>
        <taxon>Pseudomonadati</taxon>
        <taxon>Bacteroidota</taxon>
        <taxon>Cytophagia</taxon>
        <taxon>Cytophagales</taxon>
        <taxon>Cyclobacteriaceae</taxon>
        <taxon>Shivajiella</taxon>
    </lineage>
</organism>
<dbReference type="EMBL" id="JBHUIV010000025">
    <property type="protein sequence ID" value="MFD2203187.1"/>
    <property type="molecule type" value="Genomic_DNA"/>
</dbReference>
<proteinExistence type="predicted"/>
<comment type="caution">
    <text evidence="1">The sequence shown here is derived from an EMBL/GenBank/DDBJ whole genome shotgun (WGS) entry which is preliminary data.</text>
</comment>
<accession>A0ABW5BAX5</accession>
<gene>
    <name evidence="1" type="ORF">ACFSKV_16540</name>
</gene>
<name>A0ABW5BAX5_9BACT</name>